<accession>A0ABP0XJ73</accession>
<organism evidence="2 3">
    <name type="scientific">Sphagnum jensenii</name>
    <dbReference type="NCBI Taxonomy" id="128206"/>
    <lineage>
        <taxon>Eukaryota</taxon>
        <taxon>Viridiplantae</taxon>
        <taxon>Streptophyta</taxon>
        <taxon>Embryophyta</taxon>
        <taxon>Bryophyta</taxon>
        <taxon>Sphagnophytina</taxon>
        <taxon>Sphagnopsida</taxon>
        <taxon>Sphagnales</taxon>
        <taxon>Sphagnaceae</taxon>
        <taxon>Sphagnum</taxon>
    </lineage>
</organism>
<dbReference type="InterPro" id="IPR043504">
    <property type="entry name" value="Peptidase_S1_PA_chymotrypsin"/>
</dbReference>
<protein>
    <recommendedName>
        <fullName evidence="4">Glyoxysomal processing protease, glyoxysomal</fullName>
    </recommendedName>
</protein>
<dbReference type="InterPro" id="IPR039245">
    <property type="entry name" value="TYSND1/DEG15"/>
</dbReference>
<dbReference type="Gene3D" id="2.40.10.10">
    <property type="entry name" value="Trypsin-like serine proteases"/>
    <property type="match status" value="3"/>
</dbReference>
<dbReference type="InterPro" id="IPR009003">
    <property type="entry name" value="Peptidase_S1_PA"/>
</dbReference>
<evidence type="ECO:0008006" key="4">
    <source>
        <dbReference type="Google" id="ProtNLM"/>
    </source>
</evidence>
<dbReference type="PANTHER" id="PTHR21004">
    <property type="entry name" value="SERINE PROTEASE-RELATED"/>
    <property type="match status" value="1"/>
</dbReference>
<feature type="region of interest" description="Disordered" evidence="1">
    <location>
        <begin position="751"/>
        <end position="782"/>
    </location>
</feature>
<dbReference type="SUPFAM" id="SSF50494">
    <property type="entry name" value="Trypsin-like serine proteases"/>
    <property type="match status" value="2"/>
</dbReference>
<evidence type="ECO:0000313" key="3">
    <source>
        <dbReference type="Proteomes" id="UP001497444"/>
    </source>
</evidence>
<gene>
    <name evidence="2" type="ORF">CSSPJE1EN1_LOCUS24651</name>
</gene>
<dbReference type="EMBL" id="OZ020104">
    <property type="protein sequence ID" value="CAK9279173.1"/>
    <property type="molecule type" value="Genomic_DNA"/>
</dbReference>
<name>A0ABP0XJ73_9BRYO</name>
<feature type="region of interest" description="Disordered" evidence="1">
    <location>
        <begin position="795"/>
        <end position="831"/>
    </location>
</feature>
<dbReference type="Pfam" id="PF13365">
    <property type="entry name" value="Trypsin_2"/>
    <property type="match status" value="2"/>
</dbReference>
<reference evidence="2" key="1">
    <citation type="submission" date="2024-02" db="EMBL/GenBank/DDBJ databases">
        <authorList>
            <consortium name="ELIXIR-Norway"/>
            <consortium name="Elixir Norway"/>
        </authorList>
    </citation>
    <scope>NUCLEOTIDE SEQUENCE</scope>
</reference>
<evidence type="ECO:0000313" key="2">
    <source>
        <dbReference type="EMBL" id="CAK9279173.1"/>
    </source>
</evidence>
<proteinExistence type="predicted"/>
<keyword evidence="3" id="KW-1185">Reference proteome</keyword>
<evidence type="ECO:0000256" key="1">
    <source>
        <dbReference type="SAM" id="MobiDB-lite"/>
    </source>
</evidence>
<dbReference type="PANTHER" id="PTHR21004:SF0">
    <property type="entry name" value="PEROXISOMAL LEADER PEPTIDE-PROCESSING PROTEASE"/>
    <property type="match status" value="1"/>
</dbReference>
<dbReference type="Proteomes" id="UP001497444">
    <property type="component" value="Chromosome 9"/>
</dbReference>
<sequence length="831" mass="89141">MAPLIAMDAARLAAVMVRVHGPDPKGRKMRQHAFFHAESGDTTLSASGFLVPCNIDIEKAGNLSSDSGRHNETATSSESSVVVITCASIVEPFLAPRSQEEFPKLIRGTEVDVLVEVPDGEDFCSSGEHSVCWLPAQLLTVVDVPAARAALQDLLDVHGGSAKGVWEVGWALAPVEDNAQQLHSLLTAEEDMLLQYGPRGDRKPASFSLAGVSRLGMAATTATRIAVLSVGSQGGNNSVLDACVQKLQQHCQLSQMQARYLMAEPRKRGDSLIAVGSPFGALSPLHFQNSMSVGIVSNLWPPTRHPASLLMADLRCLPGMEGGPVFDEHGVLVGMLTRPLRQRGGAAEVQLVMTTTVLMPVLQRIGINVWAPLVGWSQYPSCHSPEVTLQSADSTLLQAQSCHTDNIQSHRSFQTMRYIPSAVEQAVTSVVLITIGDGAWASGIILNKTGLILTNAHLLEPWRFGKSRNSRSPVSHAELVEARILNHEDTQNARSYCYGSHLDDSRLKTDCGDNSAQRMSVSSCGAQPQFVKHSTALPTGVVGQHNYQHIRVRLDHHQQHSWHAAHPIYVSRGPLDIALLQLELPPQGLCPIVPEKECPTPGSTAVVLGHGLFGPRSELCPSVSAGVVARVVKACSTSFFSIVHTSDKKEEKSGNAAMLQTTAAVHPGGSGGAVVNGEGRMIGLVTSNARHSGGTVIPYLNFSVPCAALIPVFDFASGGKCYGSDWSLLMEVDKPNEQLAAVWALVPPTPPRPSPLRILPMPKSMTQDTDGEKGQPKGSQFAEFISKRGSELAWKLPESVEHESSGHGSSQPNRLEPSYATRPSFPVHSRL</sequence>